<protein>
    <submittedName>
        <fullName evidence="2">Helix-turn-helix domain-containing protein</fullName>
    </submittedName>
</protein>
<organism evidence="2 3">
    <name type="scientific">Corynebacterium marambiense</name>
    <dbReference type="NCBI Taxonomy" id="2765364"/>
    <lineage>
        <taxon>Bacteria</taxon>
        <taxon>Bacillati</taxon>
        <taxon>Actinomycetota</taxon>
        <taxon>Actinomycetes</taxon>
        <taxon>Mycobacteriales</taxon>
        <taxon>Corynebacteriaceae</taxon>
        <taxon>Corynebacterium</taxon>
    </lineage>
</organism>
<dbReference type="InterPro" id="IPR036388">
    <property type="entry name" value="WH-like_DNA-bd_sf"/>
</dbReference>
<evidence type="ECO:0000313" key="2">
    <source>
        <dbReference type="EMBL" id="MBI9001617.1"/>
    </source>
</evidence>
<proteinExistence type="predicted"/>
<dbReference type="Gene3D" id="1.10.10.10">
    <property type="entry name" value="Winged helix-like DNA-binding domain superfamily/Winged helix DNA-binding domain"/>
    <property type="match status" value="1"/>
</dbReference>
<accession>A0ABS0W1Y9</accession>
<name>A0ABS0W1Y9_9CORY</name>
<dbReference type="RefSeq" id="WP_198737083.1">
    <property type="nucleotide sequence ID" value="NZ_JAEIOT010000016.1"/>
</dbReference>
<evidence type="ECO:0000256" key="1">
    <source>
        <dbReference type="SAM" id="MobiDB-lite"/>
    </source>
</evidence>
<dbReference type="Proteomes" id="UP000625574">
    <property type="component" value="Unassembled WGS sequence"/>
</dbReference>
<dbReference type="InterPro" id="IPR036390">
    <property type="entry name" value="WH_DNA-bd_sf"/>
</dbReference>
<keyword evidence="3" id="KW-1185">Reference proteome</keyword>
<sequence length="202" mass="21781">MTERMKKPAPAGTGTGSKRYKSTPMMALSLGALNALCNTEDGGKLMGFVEMGIVLNNVELQPAQKMILMALADRADAAGVCWPSIGEIAHRTCQSERTVLRHIATLKDMGLLTLQQSPYRTANGDTRQASNVYHLNLAGMLAGSFDSRPKREKTSSSPGCQTVTLESELDEKLEVHPGCQSDSLGNPRVSDCAIPGWQRCQS</sequence>
<dbReference type="Pfam" id="PF13730">
    <property type="entry name" value="HTH_36"/>
    <property type="match status" value="1"/>
</dbReference>
<reference evidence="2 3" key="1">
    <citation type="submission" date="2020-12" db="EMBL/GenBank/DDBJ databases">
        <title>Genome public.</title>
        <authorList>
            <person name="Sun Q."/>
        </authorList>
    </citation>
    <scope>NUCLEOTIDE SEQUENCE [LARGE SCALE GENOMIC DNA]</scope>
    <source>
        <strain evidence="2 3">CCM 8864</strain>
    </source>
</reference>
<feature type="region of interest" description="Disordered" evidence="1">
    <location>
        <begin position="1"/>
        <end position="20"/>
    </location>
</feature>
<gene>
    <name evidence="2" type="ORF">JDV76_11705</name>
</gene>
<dbReference type="SUPFAM" id="SSF46785">
    <property type="entry name" value="Winged helix' DNA-binding domain"/>
    <property type="match status" value="1"/>
</dbReference>
<evidence type="ECO:0000313" key="3">
    <source>
        <dbReference type="Proteomes" id="UP000625574"/>
    </source>
</evidence>
<dbReference type="EMBL" id="JAEIOT010000016">
    <property type="protein sequence ID" value="MBI9001617.1"/>
    <property type="molecule type" value="Genomic_DNA"/>
</dbReference>
<comment type="caution">
    <text evidence="2">The sequence shown here is derived from an EMBL/GenBank/DDBJ whole genome shotgun (WGS) entry which is preliminary data.</text>
</comment>